<dbReference type="Proteomes" id="UP000003586">
    <property type="component" value="Chromosome"/>
</dbReference>
<dbReference type="EMBL" id="CP007035">
    <property type="protein sequence ID" value="AHF18047.1"/>
    <property type="molecule type" value="Genomic_DNA"/>
</dbReference>
<reference evidence="2 3" key="1">
    <citation type="submission" date="2013-12" db="EMBL/GenBank/DDBJ databases">
        <authorList>
            <consortium name="DOE Joint Genome Institute"/>
            <person name="Eisen J."/>
            <person name="Huntemann M."/>
            <person name="Han J."/>
            <person name="Chen A."/>
            <person name="Kyrpides N."/>
            <person name="Mavromatis K."/>
            <person name="Markowitz V."/>
            <person name="Palaniappan K."/>
            <person name="Ivanova N."/>
            <person name="Schaumberg A."/>
            <person name="Pati A."/>
            <person name="Liolios K."/>
            <person name="Nordberg H.P."/>
            <person name="Cantor M.N."/>
            <person name="Hua S.X."/>
            <person name="Woyke T."/>
        </authorList>
    </citation>
    <scope>NUCLEOTIDE SEQUENCE [LARGE SCALE GENOMIC DNA]</scope>
    <source>
        <strain evidence="3">DSM 19437</strain>
    </source>
</reference>
<dbReference type="HOGENOM" id="CLU_939469_0_0_10"/>
<sequence length="272" mass="30278">MLLRNRKRLLLWGLLLAPALAFSQTDSTRHNELTVGVNFQSRLHYFGRTDSLRSSALLPNIGYQLKNGLYIQSNFIFLQNKSVGTTYAGTIIEGGYRFKPSRHFNGNIFYSQILYRDNTQLPQSALKAQTGINATYSTAVNINVGGDLKFSSGQTDIGATLGLDHIFIIHKAGSPVAFAIDPSAYLYAGTQKFTKTYIEQKKFLGQPISQQQTTQTYSSFHILAYEASVPLVAVVKKFYITAIPSYVMPQNLLEGETGKNLFYMTLGIGFKL</sequence>
<feature type="chain" id="PRO_5004788609" description="Outer membrane protein" evidence="1">
    <location>
        <begin position="24"/>
        <end position="272"/>
    </location>
</feature>
<keyword evidence="3" id="KW-1185">Reference proteome</keyword>
<name>W0F4V9_9BACT</name>
<evidence type="ECO:0000313" key="2">
    <source>
        <dbReference type="EMBL" id="AHF18047.1"/>
    </source>
</evidence>
<organism evidence="2 3">
    <name type="scientific">Niabella soli DSM 19437</name>
    <dbReference type="NCBI Taxonomy" id="929713"/>
    <lineage>
        <taxon>Bacteria</taxon>
        <taxon>Pseudomonadati</taxon>
        <taxon>Bacteroidota</taxon>
        <taxon>Chitinophagia</taxon>
        <taxon>Chitinophagales</taxon>
        <taxon>Chitinophagaceae</taxon>
        <taxon>Niabella</taxon>
    </lineage>
</organism>
<protein>
    <recommendedName>
        <fullName evidence="4">Outer membrane protein</fullName>
    </recommendedName>
</protein>
<dbReference type="AlphaFoldDB" id="W0F4V9"/>
<dbReference type="STRING" id="929713.NIASO_19415"/>
<dbReference type="KEGG" id="nso:NIASO_19415"/>
<accession>W0F4V9</accession>
<evidence type="ECO:0000256" key="1">
    <source>
        <dbReference type="SAM" id="SignalP"/>
    </source>
</evidence>
<evidence type="ECO:0008006" key="4">
    <source>
        <dbReference type="Google" id="ProtNLM"/>
    </source>
</evidence>
<gene>
    <name evidence="2" type="ORF">NIASO_19415</name>
</gene>
<dbReference type="RefSeq" id="WP_008588349.1">
    <property type="nucleotide sequence ID" value="NZ_CP007035.1"/>
</dbReference>
<evidence type="ECO:0000313" key="3">
    <source>
        <dbReference type="Proteomes" id="UP000003586"/>
    </source>
</evidence>
<keyword evidence="1" id="KW-0732">Signal</keyword>
<feature type="signal peptide" evidence="1">
    <location>
        <begin position="1"/>
        <end position="23"/>
    </location>
</feature>
<dbReference type="OrthoDB" id="639440at2"/>
<proteinExistence type="predicted"/>